<dbReference type="PANTHER" id="PTHR42951">
    <property type="entry name" value="METALLO-BETA-LACTAMASE DOMAIN-CONTAINING"/>
    <property type="match status" value="1"/>
</dbReference>
<dbReference type="CDD" id="cd07721">
    <property type="entry name" value="yflN-like_MBL-fold"/>
    <property type="match status" value="1"/>
</dbReference>
<dbReference type="EMBL" id="BAAAUV010000018">
    <property type="protein sequence ID" value="GAA3228851.1"/>
    <property type="molecule type" value="Genomic_DNA"/>
</dbReference>
<dbReference type="SUPFAM" id="SSF56281">
    <property type="entry name" value="Metallo-hydrolase/oxidoreductase"/>
    <property type="match status" value="1"/>
</dbReference>
<feature type="domain" description="Metallo-beta-lactamase" evidence="1">
    <location>
        <begin position="18"/>
        <end position="228"/>
    </location>
</feature>
<evidence type="ECO:0000259" key="1">
    <source>
        <dbReference type="SMART" id="SM00849"/>
    </source>
</evidence>
<proteinExistence type="predicted"/>
<dbReference type="InterPro" id="IPR036866">
    <property type="entry name" value="RibonucZ/Hydroxyglut_hydro"/>
</dbReference>
<accession>A0ABP6QKL1</accession>
<keyword evidence="3" id="KW-1185">Reference proteome</keyword>
<comment type="caution">
    <text evidence="2">The sequence shown here is derived from an EMBL/GenBank/DDBJ whole genome shotgun (WGS) entry which is preliminary data.</text>
</comment>
<evidence type="ECO:0000313" key="2">
    <source>
        <dbReference type="EMBL" id="GAA3228851.1"/>
    </source>
</evidence>
<dbReference type="InterPro" id="IPR001279">
    <property type="entry name" value="Metallo-B-lactamas"/>
</dbReference>
<dbReference type="Proteomes" id="UP001501237">
    <property type="component" value="Unassembled WGS sequence"/>
</dbReference>
<dbReference type="SMART" id="SM00849">
    <property type="entry name" value="Lactamase_B"/>
    <property type="match status" value="1"/>
</dbReference>
<name>A0ABP6QKL1_9ACTN</name>
<dbReference type="PANTHER" id="PTHR42951:SF14">
    <property type="entry name" value="METALLO-BETA-LACTAMASE SUPERFAMILY PROTEIN"/>
    <property type="match status" value="1"/>
</dbReference>
<reference evidence="3" key="1">
    <citation type="journal article" date="2019" name="Int. J. Syst. Evol. Microbiol.">
        <title>The Global Catalogue of Microorganisms (GCM) 10K type strain sequencing project: providing services to taxonomists for standard genome sequencing and annotation.</title>
        <authorList>
            <consortium name="The Broad Institute Genomics Platform"/>
            <consortium name="The Broad Institute Genome Sequencing Center for Infectious Disease"/>
            <person name="Wu L."/>
            <person name="Ma J."/>
        </authorList>
    </citation>
    <scope>NUCLEOTIDE SEQUENCE [LARGE SCALE GENOMIC DNA]</scope>
    <source>
        <strain evidence="3">JCM 9377</strain>
    </source>
</reference>
<dbReference type="Gene3D" id="3.60.15.10">
    <property type="entry name" value="Ribonuclease Z/Hydroxyacylglutathione hydrolase-like"/>
    <property type="match status" value="1"/>
</dbReference>
<dbReference type="RefSeq" id="WP_344834667.1">
    <property type="nucleotide sequence ID" value="NZ_BAAAUV010000018.1"/>
</dbReference>
<dbReference type="Pfam" id="PF00753">
    <property type="entry name" value="Lactamase_B"/>
    <property type="match status" value="1"/>
</dbReference>
<protein>
    <submittedName>
        <fullName evidence="2">MBL fold metallo-hydrolase</fullName>
    </submittedName>
</protein>
<dbReference type="InterPro" id="IPR050855">
    <property type="entry name" value="NDM-1-like"/>
</dbReference>
<sequence length="246" mass="25982">MLRITQVADGVHFAETKGVNWTLLTEGDSVTLVDAGYPADAPLVAASLDRIGRRPEQLLAVLVTHAHVDHIGGLPALLASAPGARVLTSEREARHARREFLEQATPRDVAANLWRPGVLPWALHIIRAGALKKVSVPAAEAITGTGPLDLPGRPVPVVTPGHTSGHTCYHLPDTGVLITGDALVTGHWTSRIDGPQRITPFFDHDREAAGTALGLLRPLPADILLPGHGPVHRGPVAEAVDTALGR</sequence>
<gene>
    <name evidence="2" type="ORF">GCM10010468_58490</name>
</gene>
<evidence type="ECO:0000313" key="3">
    <source>
        <dbReference type="Proteomes" id="UP001501237"/>
    </source>
</evidence>
<organism evidence="2 3">
    <name type="scientific">Actinocorallia longicatena</name>
    <dbReference type="NCBI Taxonomy" id="111803"/>
    <lineage>
        <taxon>Bacteria</taxon>
        <taxon>Bacillati</taxon>
        <taxon>Actinomycetota</taxon>
        <taxon>Actinomycetes</taxon>
        <taxon>Streptosporangiales</taxon>
        <taxon>Thermomonosporaceae</taxon>
        <taxon>Actinocorallia</taxon>
    </lineage>
</organism>